<proteinExistence type="predicted"/>
<dbReference type="Proteomes" id="UP000070544">
    <property type="component" value="Unassembled WGS sequence"/>
</dbReference>
<dbReference type="InterPro" id="IPR058353">
    <property type="entry name" value="DUF8040"/>
</dbReference>
<dbReference type="AlphaFoldDB" id="A0A139A2X3"/>
<keyword evidence="3" id="KW-1185">Reference proteome</keyword>
<evidence type="ECO:0000313" key="2">
    <source>
        <dbReference type="EMBL" id="KXS11137.1"/>
    </source>
</evidence>
<sequence length="119" mass="14073">MKRRKRTMRARQSRQNLRYSGKEYTRRLMDGHDAVFHHAARMDKVVFSQLCLILQWPNLEGEKLEDGRPINVEQQVLMFLQWVGSNASNHSETSKSLLREFCFKSIMCFHNFSLLVLSI</sequence>
<reference evidence="2 3" key="1">
    <citation type="journal article" date="2015" name="Genome Biol. Evol.">
        <title>Phylogenomic analyses indicate that early fungi evolved digesting cell walls of algal ancestors of land plants.</title>
        <authorList>
            <person name="Chang Y."/>
            <person name="Wang S."/>
            <person name="Sekimoto S."/>
            <person name="Aerts A.L."/>
            <person name="Choi C."/>
            <person name="Clum A."/>
            <person name="LaButti K.M."/>
            <person name="Lindquist E.A."/>
            <person name="Yee Ngan C."/>
            <person name="Ohm R.A."/>
            <person name="Salamov A.A."/>
            <person name="Grigoriev I.V."/>
            <person name="Spatafora J.W."/>
            <person name="Berbee M.L."/>
        </authorList>
    </citation>
    <scope>NUCLEOTIDE SEQUENCE [LARGE SCALE GENOMIC DNA]</scope>
    <source>
        <strain evidence="2 3">JEL478</strain>
    </source>
</reference>
<feature type="domain" description="DUF8040" evidence="1">
    <location>
        <begin position="19"/>
        <end position="90"/>
    </location>
</feature>
<protein>
    <recommendedName>
        <fullName evidence="1">DUF8040 domain-containing protein</fullName>
    </recommendedName>
</protein>
<name>A0A139A2X3_GONPJ</name>
<dbReference type="Pfam" id="PF26138">
    <property type="entry name" value="DUF8040"/>
    <property type="match status" value="1"/>
</dbReference>
<gene>
    <name evidence="2" type="ORF">M427DRAFT_447865</name>
</gene>
<evidence type="ECO:0000259" key="1">
    <source>
        <dbReference type="Pfam" id="PF26138"/>
    </source>
</evidence>
<accession>A0A139A2X3</accession>
<organism evidence="2 3">
    <name type="scientific">Gonapodya prolifera (strain JEL478)</name>
    <name type="common">Monoblepharis prolifera</name>
    <dbReference type="NCBI Taxonomy" id="1344416"/>
    <lineage>
        <taxon>Eukaryota</taxon>
        <taxon>Fungi</taxon>
        <taxon>Fungi incertae sedis</taxon>
        <taxon>Chytridiomycota</taxon>
        <taxon>Chytridiomycota incertae sedis</taxon>
        <taxon>Monoblepharidomycetes</taxon>
        <taxon>Monoblepharidales</taxon>
        <taxon>Gonapodyaceae</taxon>
        <taxon>Gonapodya</taxon>
    </lineage>
</organism>
<dbReference type="EMBL" id="KQ965809">
    <property type="protein sequence ID" value="KXS11137.1"/>
    <property type="molecule type" value="Genomic_DNA"/>
</dbReference>
<evidence type="ECO:0000313" key="3">
    <source>
        <dbReference type="Proteomes" id="UP000070544"/>
    </source>
</evidence>